<comment type="caution">
    <text evidence="1">The sequence shown here is derived from an EMBL/GenBank/DDBJ whole genome shotgun (WGS) entry which is preliminary data.</text>
</comment>
<evidence type="ECO:0000313" key="2">
    <source>
        <dbReference type="Proteomes" id="UP001516023"/>
    </source>
</evidence>
<proteinExistence type="predicted"/>
<reference evidence="1 2" key="1">
    <citation type="journal article" date="2020" name="G3 (Bethesda)">
        <title>Improved Reference Genome for Cyclotella cryptica CCMP332, a Model for Cell Wall Morphogenesis, Salinity Adaptation, and Lipid Production in Diatoms (Bacillariophyta).</title>
        <authorList>
            <person name="Roberts W.R."/>
            <person name="Downey K.M."/>
            <person name="Ruck E.C."/>
            <person name="Traller J.C."/>
            <person name="Alverson A.J."/>
        </authorList>
    </citation>
    <scope>NUCLEOTIDE SEQUENCE [LARGE SCALE GENOMIC DNA]</scope>
    <source>
        <strain evidence="1 2">CCMP332</strain>
    </source>
</reference>
<name>A0ABD3PWH2_9STRA</name>
<keyword evidence="2" id="KW-1185">Reference proteome</keyword>
<dbReference type="AlphaFoldDB" id="A0ABD3PWH2"/>
<protein>
    <submittedName>
        <fullName evidence="1">Uncharacterized protein</fullName>
    </submittedName>
</protein>
<accession>A0ABD3PWH2</accession>
<evidence type="ECO:0000313" key="1">
    <source>
        <dbReference type="EMBL" id="KAL3792489.1"/>
    </source>
</evidence>
<feature type="non-terminal residue" evidence="1">
    <location>
        <position position="169"/>
    </location>
</feature>
<dbReference type="EMBL" id="JABMIG020000101">
    <property type="protein sequence ID" value="KAL3792489.1"/>
    <property type="molecule type" value="Genomic_DNA"/>
</dbReference>
<organism evidence="1 2">
    <name type="scientific">Cyclotella cryptica</name>
    <dbReference type="NCBI Taxonomy" id="29204"/>
    <lineage>
        <taxon>Eukaryota</taxon>
        <taxon>Sar</taxon>
        <taxon>Stramenopiles</taxon>
        <taxon>Ochrophyta</taxon>
        <taxon>Bacillariophyta</taxon>
        <taxon>Coscinodiscophyceae</taxon>
        <taxon>Thalassiosirophycidae</taxon>
        <taxon>Stephanodiscales</taxon>
        <taxon>Stephanodiscaceae</taxon>
        <taxon>Cyclotella</taxon>
    </lineage>
</organism>
<sequence length="169" mass="20222">MGHLNFDFSMDDFGVATNEQEEAPGRERKVRAPNAFPYHFGDVWKANWYVLFLNNCAGEWTYFLSPRDRLWEFRCLFQMPLHKINDLVTRYVENGWVQLTKHCQNEEEMTCSATILSEHYISTCEHRAFFRFFIDCMYGIRHEFVDYPSSEEELDEIVKHYDDNYLPGC</sequence>
<gene>
    <name evidence="1" type="ORF">HJC23_008411</name>
</gene>
<dbReference type="Proteomes" id="UP001516023">
    <property type="component" value="Unassembled WGS sequence"/>
</dbReference>